<gene>
    <name evidence="1" type="ORF">DI632_12365</name>
</gene>
<evidence type="ECO:0000313" key="1">
    <source>
        <dbReference type="EMBL" id="PZO75093.1"/>
    </source>
</evidence>
<comment type="caution">
    <text evidence="1">The sequence shown here is derived from an EMBL/GenBank/DDBJ whole genome shotgun (WGS) entry which is preliminary data.</text>
</comment>
<dbReference type="InterPro" id="IPR029058">
    <property type="entry name" value="AB_hydrolase_fold"/>
</dbReference>
<organism evidence="1 2">
    <name type="scientific">Sphingomonas hengshuiensis</name>
    <dbReference type="NCBI Taxonomy" id="1609977"/>
    <lineage>
        <taxon>Bacteria</taxon>
        <taxon>Pseudomonadati</taxon>
        <taxon>Pseudomonadota</taxon>
        <taxon>Alphaproteobacteria</taxon>
        <taxon>Sphingomonadales</taxon>
        <taxon>Sphingomonadaceae</taxon>
        <taxon>Sphingomonas</taxon>
    </lineage>
</organism>
<dbReference type="EMBL" id="QFNF01000036">
    <property type="protein sequence ID" value="PZO75093.1"/>
    <property type="molecule type" value="Genomic_DNA"/>
</dbReference>
<evidence type="ECO:0008006" key="3">
    <source>
        <dbReference type="Google" id="ProtNLM"/>
    </source>
</evidence>
<name>A0A2W4YYF0_9SPHN</name>
<accession>A0A2W4YYF0</accession>
<dbReference type="Gene3D" id="3.40.50.1820">
    <property type="entry name" value="alpha/beta hydrolase"/>
    <property type="match status" value="1"/>
</dbReference>
<evidence type="ECO:0000313" key="2">
    <source>
        <dbReference type="Proteomes" id="UP000248614"/>
    </source>
</evidence>
<dbReference type="AlphaFoldDB" id="A0A2W4YYF0"/>
<sequence length="223" mass="23466">MIDRYDWPGGHEALWRFGPDTGPVVLLILPPFEEANRTRTFAVGLLRALADRGIAGMLPDLPGQGESPLATDAVTLGDWRSAITALVDAGDRPVVGASIRAGALFDTGAAVACRWQLAPQSGSRLVRELERVAQAAGGIDRGAPVVDIAGNRIAASMLADLAGATPCTDHPCRIVRLGTDPDHADLRIDAAPVWRRAEPGDDPVLAALLADDLAAWSRACVGW</sequence>
<proteinExistence type="predicted"/>
<protein>
    <recommendedName>
        <fullName evidence="3">Alpha/beta hydrolase</fullName>
    </recommendedName>
</protein>
<dbReference type="SUPFAM" id="SSF53474">
    <property type="entry name" value="alpha/beta-Hydrolases"/>
    <property type="match status" value="1"/>
</dbReference>
<dbReference type="Proteomes" id="UP000248614">
    <property type="component" value="Unassembled WGS sequence"/>
</dbReference>
<reference evidence="1 2" key="1">
    <citation type="submission" date="2017-08" db="EMBL/GenBank/DDBJ databases">
        <title>Infants hospitalized years apart are colonized by the same room-sourced microbial strains.</title>
        <authorList>
            <person name="Brooks B."/>
            <person name="Olm M.R."/>
            <person name="Firek B.A."/>
            <person name="Baker R."/>
            <person name="Thomas B.C."/>
            <person name="Morowitz M.J."/>
            <person name="Banfield J.F."/>
        </authorList>
    </citation>
    <scope>NUCLEOTIDE SEQUENCE [LARGE SCALE GENOMIC DNA]</scope>
    <source>
        <strain evidence="1">S2_018_000_R3_110</strain>
    </source>
</reference>